<comment type="caution">
    <text evidence="5">Lacks conserved residue(s) required for the propagation of feature annotation.</text>
</comment>
<evidence type="ECO:0000256" key="1">
    <source>
        <dbReference type="ARBA" id="ARBA00004123"/>
    </source>
</evidence>
<dbReference type="Proteomes" id="UP001314170">
    <property type="component" value="Unassembled WGS sequence"/>
</dbReference>
<evidence type="ECO:0008006" key="9">
    <source>
        <dbReference type="Google" id="ProtNLM"/>
    </source>
</evidence>
<evidence type="ECO:0000313" key="8">
    <source>
        <dbReference type="Proteomes" id="UP001314170"/>
    </source>
</evidence>
<comment type="subcellular location">
    <subcellularLocation>
        <location evidence="1">Nucleus</location>
    </subcellularLocation>
</comment>
<evidence type="ECO:0000256" key="5">
    <source>
        <dbReference type="PROSITE-ProRule" id="PRU01191"/>
    </source>
</evidence>
<keyword evidence="4" id="KW-0539">Nucleus</keyword>
<name>A0AAV1QZ16_9ROSI</name>
<sequence>MANERFFLEGFNFGEVQDAFNSTHKSSDSKEGERKQEKIRFDGADEEWGRSWNSDPLSSIMSPPLKTCLEEISKFRENENGIGDLLEPNKEKQLPLSLASFELLKKYGNGLKRLNDERQIEPNGDPPSPMVVKQELSTEEIMRIAGARFIHSSSADVHSNHPFDLSFSSLSGYETKNVELSELLLSAAEKVGNQQFDSASRLLDLCDFFSSNTGNPVQRLVYYFSGALRERINQETGRATSKGFGKEQSFNICEAIMAPSLSNMTFYKQNPFNQVSQFAGIQAIVENVTEAKRIHIIDLEIRSGLHWTIFMQALVSREAWPLELLKITAIGTTSKQLIEDTGKRLMSFAQTMNLPFSFNVVMVSDMLDLREDDFQLDDEETVAVFSEFYLARLIASPNRLDSLTKVIRNINPRVMVIIEVEANHNSPVFVDRFIETLFYLSAFFDCLDTCMERDDPNRMISESLYFGEGIRKILVAEGDERNIRNVKIDVWRACFARFDMVEAEMSISSTYQANIMAKKLACGKACTLNMDGKSLIIGWKGTPIHSLSVWKFA</sequence>
<accession>A0AAV1QZ16</accession>
<evidence type="ECO:0000256" key="4">
    <source>
        <dbReference type="ARBA" id="ARBA00023242"/>
    </source>
</evidence>
<comment type="caution">
    <text evidence="7">The sequence shown here is derived from an EMBL/GenBank/DDBJ whole genome shotgun (WGS) entry which is preliminary data.</text>
</comment>
<organism evidence="7 8">
    <name type="scientific">Dovyalis caffra</name>
    <dbReference type="NCBI Taxonomy" id="77055"/>
    <lineage>
        <taxon>Eukaryota</taxon>
        <taxon>Viridiplantae</taxon>
        <taxon>Streptophyta</taxon>
        <taxon>Embryophyta</taxon>
        <taxon>Tracheophyta</taxon>
        <taxon>Spermatophyta</taxon>
        <taxon>Magnoliopsida</taxon>
        <taxon>eudicotyledons</taxon>
        <taxon>Gunneridae</taxon>
        <taxon>Pentapetalae</taxon>
        <taxon>rosids</taxon>
        <taxon>fabids</taxon>
        <taxon>Malpighiales</taxon>
        <taxon>Salicaceae</taxon>
        <taxon>Flacourtieae</taxon>
        <taxon>Dovyalis</taxon>
    </lineage>
</organism>
<protein>
    <recommendedName>
        <fullName evidence="9">DELLA RGL1-like protein</fullName>
    </recommendedName>
</protein>
<evidence type="ECO:0000256" key="2">
    <source>
        <dbReference type="ARBA" id="ARBA00023015"/>
    </source>
</evidence>
<comment type="similarity">
    <text evidence="5">Belongs to the GRAS family.</text>
</comment>
<reference evidence="7 8" key="1">
    <citation type="submission" date="2024-01" db="EMBL/GenBank/DDBJ databases">
        <authorList>
            <person name="Waweru B."/>
        </authorList>
    </citation>
    <scope>NUCLEOTIDE SEQUENCE [LARGE SCALE GENOMIC DNA]</scope>
</reference>
<dbReference type="AlphaFoldDB" id="A0AAV1QZ16"/>
<feature type="short sequence motif" description="VHIID" evidence="5">
    <location>
        <begin position="294"/>
        <end position="298"/>
    </location>
</feature>
<evidence type="ECO:0000256" key="3">
    <source>
        <dbReference type="ARBA" id="ARBA00023163"/>
    </source>
</evidence>
<gene>
    <name evidence="7" type="ORF">DCAF_LOCUS4063</name>
</gene>
<evidence type="ECO:0000256" key="6">
    <source>
        <dbReference type="SAM" id="MobiDB-lite"/>
    </source>
</evidence>
<feature type="region of interest" description="SAW" evidence="5">
    <location>
        <begin position="475"/>
        <end position="551"/>
    </location>
</feature>
<dbReference type="Pfam" id="PF03514">
    <property type="entry name" value="GRAS"/>
    <property type="match status" value="1"/>
</dbReference>
<dbReference type="InterPro" id="IPR005202">
    <property type="entry name" value="TF_GRAS"/>
</dbReference>
<feature type="region of interest" description="Disordered" evidence="6">
    <location>
        <begin position="19"/>
        <end position="42"/>
    </location>
</feature>
<keyword evidence="2" id="KW-0805">Transcription regulation</keyword>
<feature type="region of interest" description="Leucine repeat II (LRII)" evidence="5">
    <location>
        <begin position="340"/>
        <end position="372"/>
    </location>
</feature>
<feature type="compositionally biased region" description="Basic and acidic residues" evidence="6">
    <location>
        <begin position="25"/>
        <end position="42"/>
    </location>
</feature>
<keyword evidence="8" id="KW-1185">Reference proteome</keyword>
<dbReference type="EMBL" id="CAWUPB010000851">
    <property type="protein sequence ID" value="CAK7326363.1"/>
    <property type="molecule type" value="Genomic_DNA"/>
</dbReference>
<dbReference type="PANTHER" id="PTHR31636">
    <property type="entry name" value="OSJNBA0084A10.13 PROTEIN-RELATED"/>
    <property type="match status" value="1"/>
</dbReference>
<keyword evidence="3" id="KW-0804">Transcription</keyword>
<evidence type="ECO:0000313" key="7">
    <source>
        <dbReference type="EMBL" id="CAK7326363.1"/>
    </source>
</evidence>
<dbReference type="PROSITE" id="PS50985">
    <property type="entry name" value="GRAS"/>
    <property type="match status" value="1"/>
</dbReference>
<dbReference type="GO" id="GO:0005634">
    <property type="term" value="C:nucleus"/>
    <property type="evidence" value="ECO:0007669"/>
    <property type="project" value="UniProtKB-SubCell"/>
</dbReference>
<proteinExistence type="inferred from homology"/>